<feature type="transmembrane region" description="Helical" evidence="8">
    <location>
        <begin position="119"/>
        <end position="144"/>
    </location>
</feature>
<keyword evidence="6 8" id="KW-0472">Membrane</keyword>
<evidence type="ECO:0000256" key="5">
    <source>
        <dbReference type="ARBA" id="ARBA00022989"/>
    </source>
</evidence>
<accession>A0A142I511</accession>
<dbReference type="SUPFAM" id="SSF103481">
    <property type="entry name" value="Multidrug resistance efflux transporter EmrE"/>
    <property type="match status" value="2"/>
</dbReference>
<evidence type="ECO:0000313" key="10">
    <source>
        <dbReference type="EMBL" id="AMR39726.1"/>
    </source>
</evidence>
<evidence type="ECO:0000256" key="2">
    <source>
        <dbReference type="ARBA" id="ARBA00009853"/>
    </source>
</evidence>
<dbReference type="Pfam" id="PF00892">
    <property type="entry name" value="EamA"/>
    <property type="match status" value="2"/>
</dbReference>
<dbReference type="InterPro" id="IPR037185">
    <property type="entry name" value="EmrE-like"/>
</dbReference>
<dbReference type="GO" id="GO:0005886">
    <property type="term" value="C:plasma membrane"/>
    <property type="evidence" value="ECO:0007669"/>
    <property type="project" value="UniProtKB-SubCell"/>
</dbReference>
<sequence length="315" mass="34008">MDYVFPLLAAVLWGANIVITKMASSLISPIEISFLRWFIATLVLTPFVMKPLILHAAMVRNNLGKTFILGGLGGVIFQCLAYYAAAYTSAMNMGIIQALMPLMAIILASIIFRTLPGMYAVAGAVISLAGVLIVISGGHISQLISQGLNIGDGMMLLGAFAMAVYNVLLKRWHIEIPLSVSLYLQAVAACIVLLPVYILSDKHTLTLATSGMVLYSSIGASVLAPLAWMAGSRRLGPSRVSLFFNLIPVFTAIMAALFLSEKFTWSLVSGGMLALGGVIFVEVTRKSISKRMSETSTTENKEYKKIRSFHNPFSC</sequence>
<reference evidence="10" key="1">
    <citation type="submission" date="2016-03" db="EMBL/GenBank/DDBJ databases">
        <authorList>
            <person name="Ploux O."/>
        </authorList>
    </citation>
    <scope>NUCLEOTIDE SEQUENCE</scope>
    <source>
        <strain evidence="10">FB2</strain>
        <plasmid evidence="10">pFB2.3</plasmid>
    </source>
</reference>
<comment type="subcellular location">
    <subcellularLocation>
        <location evidence="1">Cell membrane</location>
        <topology evidence="1">Multi-pass membrane protein</topology>
    </subcellularLocation>
</comment>
<dbReference type="EMBL" id="CP014778">
    <property type="protein sequence ID" value="AMR39726.1"/>
    <property type="molecule type" value="Genomic_DNA"/>
</dbReference>
<evidence type="ECO:0000256" key="8">
    <source>
        <dbReference type="SAM" id="Phobius"/>
    </source>
</evidence>
<comment type="similarity">
    <text evidence="2">Belongs to the drug/metabolite transporter (DMT) superfamily. 10 TMS drug/metabolite exporter (DME) (TC 2.A.7.3) family.</text>
</comment>
<dbReference type="RefSeq" id="WP_134896591.1">
    <property type="nucleotide sequence ID" value="NZ_CP014778.1"/>
</dbReference>
<keyword evidence="4 8" id="KW-0812">Transmembrane</keyword>
<evidence type="ECO:0000259" key="9">
    <source>
        <dbReference type="Pfam" id="PF00892"/>
    </source>
</evidence>
<feature type="transmembrane region" description="Helical" evidence="8">
    <location>
        <begin position="35"/>
        <end position="54"/>
    </location>
</feature>
<dbReference type="PANTHER" id="PTHR32322:SF18">
    <property type="entry name" value="S-ADENOSYLMETHIONINE_S-ADENOSYLHOMOCYSTEINE TRANSPORTER"/>
    <property type="match status" value="1"/>
</dbReference>
<feature type="transmembrane region" description="Helical" evidence="8">
    <location>
        <begin position="66"/>
        <end position="85"/>
    </location>
</feature>
<geneLocation type="plasmid" evidence="10">
    <name>pFB2.3</name>
</geneLocation>
<evidence type="ECO:0000256" key="3">
    <source>
        <dbReference type="ARBA" id="ARBA00022475"/>
    </source>
</evidence>
<organism evidence="10">
    <name type="scientific">Pluralibacter gergoviae</name>
    <name type="common">Enterobacter gergoviae</name>
    <dbReference type="NCBI Taxonomy" id="61647"/>
    <lineage>
        <taxon>Bacteria</taxon>
        <taxon>Pseudomonadati</taxon>
        <taxon>Pseudomonadota</taxon>
        <taxon>Gammaproteobacteria</taxon>
        <taxon>Enterobacterales</taxon>
        <taxon>Enterobacteriaceae</taxon>
        <taxon>Pluralibacter</taxon>
    </lineage>
</organism>
<dbReference type="AlphaFoldDB" id="A0A142I511"/>
<keyword evidence="10" id="KW-0614">Plasmid</keyword>
<feature type="transmembrane region" description="Helical" evidence="8">
    <location>
        <begin position="91"/>
        <end position="112"/>
    </location>
</feature>
<gene>
    <name evidence="10" type="ORF">LG71_28765</name>
</gene>
<feature type="transmembrane region" description="Helical" evidence="8">
    <location>
        <begin position="242"/>
        <end position="259"/>
    </location>
</feature>
<dbReference type="InterPro" id="IPR050638">
    <property type="entry name" value="AA-Vitamin_Transporters"/>
</dbReference>
<dbReference type="PANTHER" id="PTHR32322">
    <property type="entry name" value="INNER MEMBRANE TRANSPORTER"/>
    <property type="match status" value="1"/>
</dbReference>
<feature type="transmembrane region" description="Helical" evidence="8">
    <location>
        <begin position="150"/>
        <end position="168"/>
    </location>
</feature>
<feature type="transmembrane region" description="Helical" evidence="8">
    <location>
        <begin position="212"/>
        <end position="230"/>
    </location>
</feature>
<feature type="transmembrane region" description="Helical" evidence="8">
    <location>
        <begin position="265"/>
        <end position="283"/>
    </location>
</feature>
<protein>
    <recommendedName>
        <fullName evidence="7">Threonine/homoserine exporter RhtA</fullName>
    </recommendedName>
</protein>
<evidence type="ECO:0000256" key="7">
    <source>
        <dbReference type="ARBA" id="ARBA00040595"/>
    </source>
</evidence>
<keyword evidence="5 8" id="KW-1133">Transmembrane helix</keyword>
<feature type="domain" description="EamA" evidence="9">
    <location>
        <begin position="6"/>
        <end position="135"/>
    </location>
</feature>
<name>A0A142I511_PLUGE</name>
<feature type="domain" description="EamA" evidence="9">
    <location>
        <begin position="150"/>
        <end position="281"/>
    </location>
</feature>
<evidence type="ECO:0000256" key="1">
    <source>
        <dbReference type="ARBA" id="ARBA00004651"/>
    </source>
</evidence>
<dbReference type="InterPro" id="IPR000620">
    <property type="entry name" value="EamA_dom"/>
</dbReference>
<keyword evidence="3" id="KW-1003">Cell membrane</keyword>
<evidence type="ECO:0000256" key="4">
    <source>
        <dbReference type="ARBA" id="ARBA00022692"/>
    </source>
</evidence>
<proteinExistence type="inferred from homology"/>
<evidence type="ECO:0000256" key="6">
    <source>
        <dbReference type="ARBA" id="ARBA00023136"/>
    </source>
</evidence>
<feature type="transmembrane region" description="Helical" evidence="8">
    <location>
        <begin position="180"/>
        <end position="200"/>
    </location>
</feature>